<dbReference type="Pfam" id="PF00702">
    <property type="entry name" value="Hydrolase"/>
    <property type="match status" value="1"/>
</dbReference>
<dbReference type="Gene3D" id="3.40.50.1000">
    <property type="entry name" value="HAD superfamily/HAD-like"/>
    <property type="match status" value="1"/>
</dbReference>
<organism evidence="1 2">
    <name type="scientific">Fusibacter bizertensis</name>
    <dbReference type="NCBI Taxonomy" id="1488331"/>
    <lineage>
        <taxon>Bacteria</taxon>
        <taxon>Bacillati</taxon>
        <taxon>Bacillota</taxon>
        <taxon>Clostridia</taxon>
        <taxon>Eubacteriales</taxon>
        <taxon>Eubacteriales Family XII. Incertae Sedis</taxon>
        <taxon>Fusibacter</taxon>
    </lineage>
</organism>
<dbReference type="InterPro" id="IPR052550">
    <property type="entry name" value="Pyrimidine_5'-ntase_YjjG"/>
</dbReference>
<dbReference type="SUPFAM" id="SSF56784">
    <property type="entry name" value="HAD-like"/>
    <property type="match status" value="1"/>
</dbReference>
<evidence type="ECO:0000313" key="1">
    <source>
        <dbReference type="EMBL" id="MDH8677706.1"/>
    </source>
</evidence>
<dbReference type="SFLD" id="SFLDG01135">
    <property type="entry name" value="C1.5.6:_HAD__Beta-PGM__Phospha"/>
    <property type="match status" value="1"/>
</dbReference>
<dbReference type="InterPro" id="IPR011951">
    <property type="entry name" value="HAD-SF_hydro_IA_YjjG/PynA"/>
</dbReference>
<dbReference type="SFLD" id="SFLDS00003">
    <property type="entry name" value="Haloacid_Dehalogenase"/>
    <property type="match status" value="1"/>
</dbReference>
<dbReference type="RefSeq" id="WP_281093525.1">
    <property type="nucleotide sequence ID" value="NZ_JARYZI010000003.1"/>
</dbReference>
<dbReference type="PRINTS" id="PR00413">
    <property type="entry name" value="HADHALOGNASE"/>
</dbReference>
<accession>A0ABT6NBC0</accession>
<dbReference type="InterPro" id="IPR036412">
    <property type="entry name" value="HAD-like_sf"/>
</dbReference>
<evidence type="ECO:0000313" key="2">
    <source>
        <dbReference type="Proteomes" id="UP001158045"/>
    </source>
</evidence>
<dbReference type="InterPro" id="IPR006439">
    <property type="entry name" value="HAD-SF_hydro_IA"/>
</dbReference>
<dbReference type="Gene3D" id="1.10.150.240">
    <property type="entry name" value="Putative phosphatase, domain 2"/>
    <property type="match status" value="1"/>
</dbReference>
<dbReference type="PANTHER" id="PTHR47478">
    <property type="match status" value="1"/>
</dbReference>
<dbReference type="PANTHER" id="PTHR47478:SF1">
    <property type="entry name" value="PYRIMIDINE 5'-NUCLEOTIDASE YJJG"/>
    <property type="match status" value="1"/>
</dbReference>
<dbReference type="InterPro" id="IPR023198">
    <property type="entry name" value="PGP-like_dom2"/>
</dbReference>
<name>A0ABT6NBC0_9FIRM</name>
<dbReference type="EMBL" id="JARYZI010000003">
    <property type="protein sequence ID" value="MDH8677706.1"/>
    <property type="molecule type" value="Genomic_DNA"/>
</dbReference>
<sequence length="230" mass="26181">MTKKYEVLLFDLDNTLFDFEHAEYSALQKTAEKYGGEIAFEEFEAMYHAVNKPLWGALERGEITSDIIKTERFVQLVDRLGLYFDPIDISQYYTKRLGEGIQKVPYAQELCTNLSKKYKLVALTNGIQSVQENRLRLSGLYIFFDAIIISEAVGFSKPDERIFTEALSQIGHKDRNTVLMIGDSLKADIAGAFNAGIDACWVNLKLASQPSEQNYKMMVHKLEDLEAILK</sequence>
<dbReference type="NCBIfam" id="NF006976">
    <property type="entry name" value="PRK09449.1"/>
    <property type="match status" value="1"/>
</dbReference>
<keyword evidence="2" id="KW-1185">Reference proteome</keyword>
<comment type="caution">
    <text evidence="1">The sequence shown here is derived from an EMBL/GenBank/DDBJ whole genome shotgun (WGS) entry which is preliminary data.</text>
</comment>
<protein>
    <submittedName>
        <fullName evidence="1">YjjG family noncanonical pyrimidine nucleotidase</fullName>
    </submittedName>
</protein>
<dbReference type="Proteomes" id="UP001158045">
    <property type="component" value="Unassembled WGS sequence"/>
</dbReference>
<dbReference type="InterPro" id="IPR023214">
    <property type="entry name" value="HAD_sf"/>
</dbReference>
<proteinExistence type="predicted"/>
<gene>
    <name evidence="1" type="ORF">QE109_06085</name>
</gene>
<dbReference type="NCBIfam" id="TIGR02254">
    <property type="entry name" value="YjjG_YfnB"/>
    <property type="match status" value="1"/>
</dbReference>
<dbReference type="SFLD" id="SFLDG01129">
    <property type="entry name" value="C1.5:_HAD__Beta-PGM__Phosphata"/>
    <property type="match status" value="1"/>
</dbReference>
<reference evidence="1 2" key="1">
    <citation type="submission" date="2023-04" db="EMBL/GenBank/DDBJ databases">
        <title>Fusibacter bizertensis strain WBS, isolated from littoral bottom sediments of the Arctic seas - biochemical and genomic analysis.</title>
        <authorList>
            <person name="Brioukhanov A.L."/>
        </authorList>
    </citation>
    <scope>NUCLEOTIDE SEQUENCE [LARGE SCALE GENOMIC DNA]</scope>
    <source>
        <strain evidence="1 2">WBS</strain>
    </source>
</reference>
<dbReference type="NCBIfam" id="TIGR01549">
    <property type="entry name" value="HAD-SF-IA-v1"/>
    <property type="match status" value="1"/>
</dbReference>